<reference evidence="2 3" key="2">
    <citation type="submission" date="2021-08" db="EMBL/GenBank/DDBJ databases">
        <title>Rheinheimera aquimaris sp. nov., isolated from seawater of the East Sea in Korea.</title>
        <authorList>
            <person name="Kim K.H."/>
            <person name="Wenting R."/>
            <person name="Kim K.R."/>
            <person name="Jeon C.O."/>
        </authorList>
    </citation>
    <scope>NUCLEOTIDE SEQUENCE [LARGE SCALE GENOMIC DNA]</scope>
    <source>
        <strain evidence="2 3">MA-13</strain>
    </source>
</reference>
<proteinExistence type="predicted"/>
<feature type="chain" id="PRO_5045718979" description="Capsular polysaccharide biosynthesis protein" evidence="1">
    <location>
        <begin position="21"/>
        <end position="343"/>
    </location>
</feature>
<feature type="signal peptide" evidence="1">
    <location>
        <begin position="1"/>
        <end position="20"/>
    </location>
</feature>
<gene>
    <name evidence="2" type="ORF">I4W93_002025</name>
</gene>
<dbReference type="RefSeq" id="WP_205310097.1">
    <property type="nucleotide sequence ID" value="NZ_JAERPS020000001.1"/>
</dbReference>
<reference evidence="2 3" key="1">
    <citation type="submission" date="2020-12" db="EMBL/GenBank/DDBJ databases">
        <authorList>
            <person name="Ruan W."/>
            <person name="Khan S.A."/>
            <person name="Jeon C.O."/>
        </authorList>
    </citation>
    <scope>NUCLEOTIDE SEQUENCE [LARGE SCALE GENOMIC DNA]</scope>
    <source>
        <strain evidence="2 3">MA-13</strain>
    </source>
</reference>
<dbReference type="Pfam" id="PF05159">
    <property type="entry name" value="Capsule_synth"/>
    <property type="match status" value="2"/>
</dbReference>
<organism evidence="2 3">
    <name type="scientific">Rheinheimera maricola</name>
    <dbReference type="NCBI Taxonomy" id="2793282"/>
    <lineage>
        <taxon>Bacteria</taxon>
        <taxon>Pseudomonadati</taxon>
        <taxon>Pseudomonadota</taxon>
        <taxon>Gammaproteobacteria</taxon>
        <taxon>Chromatiales</taxon>
        <taxon>Chromatiaceae</taxon>
        <taxon>Rheinheimera</taxon>
    </lineage>
</organism>
<evidence type="ECO:0000256" key="1">
    <source>
        <dbReference type="SAM" id="SignalP"/>
    </source>
</evidence>
<dbReference type="SUPFAM" id="SSF53756">
    <property type="entry name" value="UDP-Glycosyltransferase/glycogen phosphorylase"/>
    <property type="match status" value="1"/>
</dbReference>
<accession>A0ABS7X5G5</accession>
<dbReference type="EMBL" id="JAERPS020000001">
    <property type="protein sequence ID" value="MBZ9610365.1"/>
    <property type="molecule type" value="Genomic_DNA"/>
</dbReference>
<evidence type="ECO:0000313" key="3">
    <source>
        <dbReference type="Proteomes" id="UP000663814"/>
    </source>
</evidence>
<dbReference type="Proteomes" id="UP000663814">
    <property type="component" value="Unassembled WGS sequence"/>
</dbReference>
<evidence type="ECO:0000313" key="2">
    <source>
        <dbReference type="EMBL" id="MBZ9610365.1"/>
    </source>
</evidence>
<evidence type="ECO:0008006" key="4">
    <source>
        <dbReference type="Google" id="ProtNLM"/>
    </source>
</evidence>
<protein>
    <recommendedName>
        <fullName evidence="4">Capsular polysaccharide biosynthesis protein</fullName>
    </recommendedName>
</protein>
<sequence length="343" mass="38156">MPAKSYLTLSRALAKTPALASFLQGKVSYLPSWFCPPWLAGKRTMLAWGRKASAEKAQRCAKALQLPICYLEDAFLRSVGQGFDSAPCGMVVDDLGVYYDAMAPSRLEQLIVTPLDNAQHVEAQALPLLWRQHRVSKYNNSPDCQLIADKPYVLLIDQTFNDASVHYGLANADSFRTMLQFARTNFADYQLVIKTHPDVVAGKKKGYLANLPATELAGVQLISERLHVVALLEHASAVLTVTSQVGFEALLWQKPVYVFGMPFYAGWGLTQDMLPVPARRLQLRAQAGAEVDIGRLAYAAFIRYGRYVNDDTQQPCSFYQLIQTIAGHSCNRARPERQLSALR</sequence>
<dbReference type="CDD" id="cd16440">
    <property type="entry name" value="beta_Kdo_transferase_KpsC_1"/>
    <property type="match status" value="1"/>
</dbReference>
<keyword evidence="3" id="KW-1185">Reference proteome</keyword>
<name>A0ABS7X5G5_9GAMM</name>
<dbReference type="InterPro" id="IPR007833">
    <property type="entry name" value="Capsule_polysaccharide_synth"/>
</dbReference>
<comment type="caution">
    <text evidence="2">The sequence shown here is derived from an EMBL/GenBank/DDBJ whole genome shotgun (WGS) entry which is preliminary data.</text>
</comment>
<keyword evidence="1" id="KW-0732">Signal</keyword>